<dbReference type="EMBL" id="AP021861">
    <property type="protein sequence ID" value="BBO35700.1"/>
    <property type="molecule type" value="Genomic_DNA"/>
</dbReference>
<proteinExistence type="predicted"/>
<sequence>MPPLPTSLNKMIKPRFQLLIEAEPQADDPDGNRRLRFALKAMLRRLGLRCVTITPAETQNTQPNQERHERQD</sequence>
<dbReference type="Proteomes" id="UP000326837">
    <property type="component" value="Chromosome"/>
</dbReference>
<organism evidence="1 2">
    <name type="scientific">Lacipirellula parvula</name>
    <dbReference type="NCBI Taxonomy" id="2650471"/>
    <lineage>
        <taxon>Bacteria</taxon>
        <taxon>Pseudomonadati</taxon>
        <taxon>Planctomycetota</taxon>
        <taxon>Planctomycetia</taxon>
        <taxon>Pirellulales</taxon>
        <taxon>Lacipirellulaceae</taxon>
        <taxon>Lacipirellula</taxon>
    </lineage>
</organism>
<keyword evidence="2" id="KW-1185">Reference proteome</keyword>
<name>A0A5K7XFV8_9BACT</name>
<reference evidence="2" key="1">
    <citation type="submission" date="2019-10" db="EMBL/GenBank/DDBJ databases">
        <title>Lacipirellula parvula gen. nov., sp. nov., representing a lineage of planctomycetes widespread in freshwater anoxic habitats, and description of the family Lacipirellulaceae.</title>
        <authorList>
            <person name="Dedysh S.N."/>
            <person name="Kulichevskaya I.S."/>
            <person name="Beletsky A.V."/>
            <person name="Rakitin A.L."/>
            <person name="Mardanov A.V."/>
            <person name="Ivanova A.A."/>
            <person name="Saltykova V.X."/>
            <person name="Rijpstra W.I.C."/>
            <person name="Sinninghe Damste J.S."/>
            <person name="Ravin N.V."/>
        </authorList>
    </citation>
    <scope>NUCLEOTIDE SEQUENCE [LARGE SCALE GENOMIC DNA]</scope>
    <source>
        <strain evidence="2">PX69</strain>
    </source>
</reference>
<dbReference type="KEGG" id="lpav:PLANPX_5312"/>
<dbReference type="AlphaFoldDB" id="A0A5K7XFV8"/>
<accession>A0A5K7XFV8</accession>
<gene>
    <name evidence="1" type="ORF">PLANPX_5312</name>
</gene>
<evidence type="ECO:0000313" key="1">
    <source>
        <dbReference type="EMBL" id="BBO35700.1"/>
    </source>
</evidence>
<evidence type="ECO:0000313" key="2">
    <source>
        <dbReference type="Proteomes" id="UP000326837"/>
    </source>
</evidence>
<protein>
    <submittedName>
        <fullName evidence="1">Uncharacterized protein</fullName>
    </submittedName>
</protein>